<accession>A0ABQ4RRW2</accession>
<reference evidence="1" key="2">
    <citation type="submission" date="2021-08" db="EMBL/GenBank/DDBJ databases">
        <authorList>
            <person name="Tani A."/>
            <person name="Ola A."/>
            <person name="Ogura Y."/>
            <person name="Katsura K."/>
            <person name="Hayashi T."/>
        </authorList>
    </citation>
    <scope>NUCLEOTIDE SEQUENCE</scope>
    <source>
        <strain evidence="1">DSM 19015</strain>
    </source>
</reference>
<comment type="caution">
    <text evidence="1">The sequence shown here is derived from an EMBL/GenBank/DDBJ whole genome shotgun (WGS) entry which is preliminary data.</text>
</comment>
<proteinExistence type="predicted"/>
<organism evidence="1 2">
    <name type="scientific">Methylobacterium iners</name>
    <dbReference type="NCBI Taxonomy" id="418707"/>
    <lineage>
        <taxon>Bacteria</taxon>
        <taxon>Pseudomonadati</taxon>
        <taxon>Pseudomonadota</taxon>
        <taxon>Alphaproteobacteria</taxon>
        <taxon>Hyphomicrobiales</taxon>
        <taxon>Methylobacteriaceae</taxon>
        <taxon>Methylobacterium</taxon>
    </lineage>
</organism>
<dbReference type="EMBL" id="BPQP01000004">
    <property type="protein sequence ID" value="GJD93085.1"/>
    <property type="molecule type" value="Genomic_DNA"/>
</dbReference>
<evidence type="ECO:0008006" key="3">
    <source>
        <dbReference type="Google" id="ProtNLM"/>
    </source>
</evidence>
<evidence type="ECO:0000313" key="2">
    <source>
        <dbReference type="Proteomes" id="UP001055125"/>
    </source>
</evidence>
<name>A0ABQ4RRW2_9HYPH</name>
<dbReference type="Proteomes" id="UP001055125">
    <property type="component" value="Unassembled WGS sequence"/>
</dbReference>
<evidence type="ECO:0000313" key="1">
    <source>
        <dbReference type="EMBL" id="GJD93085.1"/>
    </source>
</evidence>
<keyword evidence="2" id="KW-1185">Reference proteome</keyword>
<gene>
    <name evidence="1" type="ORF">OCOJLMKI_0272</name>
</gene>
<protein>
    <recommendedName>
        <fullName evidence="3">Integrase</fullName>
    </recommendedName>
</protein>
<sequence length="58" mass="6845">MRNLITIQLGTLFRLELDDYGLYIVIGSRDWFWNMRVRPLSWVKFVTKDRSKPGAATV</sequence>
<reference evidence="1" key="1">
    <citation type="journal article" date="2021" name="Front. Microbiol.">
        <title>Comprehensive Comparative Genomics and Phenotyping of Methylobacterium Species.</title>
        <authorList>
            <person name="Alessa O."/>
            <person name="Ogura Y."/>
            <person name="Fujitani Y."/>
            <person name="Takami H."/>
            <person name="Hayashi T."/>
            <person name="Sahin N."/>
            <person name="Tani A."/>
        </authorList>
    </citation>
    <scope>NUCLEOTIDE SEQUENCE</scope>
    <source>
        <strain evidence="1">DSM 19015</strain>
    </source>
</reference>